<sequence>MDGRAVRWKRHNDDRRKRIVDAAIGLIETEGVNVSLQAIGQAAGLSRSVVYRHFADRRELDLAIQADILDGLWAKLFPAMELTGSIRQIISRTVGAYVNWALEHPLLHQVADVDTAPNGSGPLQQGLDRIAERIKELILTAFELSGVEVSEVDKKAVDPLIYGLIGMVFGAVRRWVHLGERIPDAEHLTSVVTEAVLAMIDTRTTAYGLVIDHDQPLEEFLSGDPA</sequence>
<dbReference type="PANTHER" id="PTHR30055:SF160">
    <property type="entry name" value="TRANSCRIPTIONAL REGULATORY PROTEIN (PROBABLY ASNC-FAMILY)-RELATED"/>
    <property type="match status" value="1"/>
</dbReference>
<evidence type="ECO:0000256" key="1">
    <source>
        <dbReference type="ARBA" id="ARBA00023125"/>
    </source>
</evidence>
<keyword evidence="1 2" id="KW-0238">DNA-binding</keyword>
<dbReference type="PROSITE" id="PS50977">
    <property type="entry name" value="HTH_TETR_2"/>
    <property type="match status" value="1"/>
</dbReference>
<reference evidence="4" key="1">
    <citation type="journal article" date="2014" name="Int. J. Syst. Evol. Microbiol.">
        <title>Complete genome of a new Firmicutes species belonging to the dominant human colonic microbiota ('Ruminococcus bicirculans') reveals two chromosomes and a selective capacity to utilize plant glucans.</title>
        <authorList>
            <consortium name="NISC Comparative Sequencing Program"/>
            <person name="Wegmann U."/>
            <person name="Louis P."/>
            <person name="Goesmann A."/>
            <person name="Henrissat B."/>
            <person name="Duncan S.H."/>
            <person name="Flint H.J."/>
        </authorList>
    </citation>
    <scope>NUCLEOTIDE SEQUENCE</scope>
    <source>
        <strain evidence="4">VKM Ac-1246</strain>
    </source>
</reference>
<dbReference type="SUPFAM" id="SSF46689">
    <property type="entry name" value="Homeodomain-like"/>
    <property type="match status" value="1"/>
</dbReference>
<protein>
    <submittedName>
        <fullName evidence="4">TetR family transcriptional regulator</fullName>
    </submittedName>
</protein>
<organism evidence="4 5">
    <name type="scientific">Nocardioides luteus</name>
    <dbReference type="NCBI Taxonomy" id="1844"/>
    <lineage>
        <taxon>Bacteria</taxon>
        <taxon>Bacillati</taxon>
        <taxon>Actinomycetota</taxon>
        <taxon>Actinomycetes</taxon>
        <taxon>Propionibacteriales</taxon>
        <taxon>Nocardioidaceae</taxon>
        <taxon>Nocardioides</taxon>
    </lineage>
</organism>
<keyword evidence="5" id="KW-1185">Reference proteome</keyword>
<accession>A0ABQ5SR96</accession>
<dbReference type="Proteomes" id="UP001142292">
    <property type="component" value="Unassembled WGS sequence"/>
</dbReference>
<dbReference type="InterPro" id="IPR009057">
    <property type="entry name" value="Homeodomain-like_sf"/>
</dbReference>
<evidence type="ECO:0000313" key="5">
    <source>
        <dbReference type="Proteomes" id="UP001142292"/>
    </source>
</evidence>
<dbReference type="EMBL" id="BSEL01000001">
    <property type="protein sequence ID" value="GLJ66296.1"/>
    <property type="molecule type" value="Genomic_DNA"/>
</dbReference>
<dbReference type="PANTHER" id="PTHR30055">
    <property type="entry name" value="HTH-TYPE TRANSCRIPTIONAL REGULATOR RUTR"/>
    <property type="match status" value="1"/>
</dbReference>
<dbReference type="RefSeq" id="WP_189116943.1">
    <property type="nucleotide sequence ID" value="NZ_BMRK01000002.1"/>
</dbReference>
<name>A0ABQ5SR96_9ACTN</name>
<evidence type="ECO:0000313" key="4">
    <source>
        <dbReference type="EMBL" id="GLJ66296.1"/>
    </source>
</evidence>
<dbReference type="InterPro" id="IPR050109">
    <property type="entry name" value="HTH-type_TetR-like_transc_reg"/>
</dbReference>
<evidence type="ECO:0000256" key="2">
    <source>
        <dbReference type="PROSITE-ProRule" id="PRU00335"/>
    </source>
</evidence>
<reference evidence="4" key="2">
    <citation type="submission" date="2023-01" db="EMBL/GenBank/DDBJ databases">
        <authorList>
            <person name="Sun Q."/>
            <person name="Evtushenko L."/>
        </authorList>
    </citation>
    <scope>NUCLEOTIDE SEQUENCE</scope>
    <source>
        <strain evidence="4">VKM Ac-1246</strain>
    </source>
</reference>
<dbReference type="PRINTS" id="PR00455">
    <property type="entry name" value="HTHTETR"/>
</dbReference>
<dbReference type="SUPFAM" id="SSF48498">
    <property type="entry name" value="Tetracyclin repressor-like, C-terminal domain"/>
    <property type="match status" value="1"/>
</dbReference>
<gene>
    <name evidence="4" type="ORF">GCM10017579_03320</name>
</gene>
<dbReference type="InterPro" id="IPR036271">
    <property type="entry name" value="Tet_transcr_reg_TetR-rel_C_sf"/>
</dbReference>
<comment type="caution">
    <text evidence="4">The sequence shown here is derived from an EMBL/GenBank/DDBJ whole genome shotgun (WGS) entry which is preliminary data.</text>
</comment>
<feature type="domain" description="HTH tetR-type" evidence="3">
    <location>
        <begin position="13"/>
        <end position="72"/>
    </location>
</feature>
<dbReference type="Pfam" id="PF00440">
    <property type="entry name" value="TetR_N"/>
    <property type="match status" value="1"/>
</dbReference>
<evidence type="ECO:0000259" key="3">
    <source>
        <dbReference type="PROSITE" id="PS50977"/>
    </source>
</evidence>
<dbReference type="InterPro" id="IPR001647">
    <property type="entry name" value="HTH_TetR"/>
</dbReference>
<feature type="DNA-binding region" description="H-T-H motif" evidence="2">
    <location>
        <begin position="35"/>
        <end position="54"/>
    </location>
</feature>
<dbReference type="Gene3D" id="1.10.357.10">
    <property type="entry name" value="Tetracycline Repressor, domain 2"/>
    <property type="match status" value="1"/>
</dbReference>
<proteinExistence type="predicted"/>